<dbReference type="EMBL" id="JBFOLK010000005">
    <property type="protein sequence ID" value="KAL2511930.1"/>
    <property type="molecule type" value="Genomic_DNA"/>
</dbReference>
<protein>
    <submittedName>
        <fullName evidence="2">Uncharacterized protein</fullName>
    </submittedName>
</protein>
<comment type="caution">
    <text evidence="2">The sequence shown here is derived from an EMBL/GenBank/DDBJ whole genome shotgun (WGS) entry which is preliminary data.</text>
</comment>
<dbReference type="Proteomes" id="UP001604336">
    <property type="component" value="Unassembled WGS sequence"/>
</dbReference>
<evidence type="ECO:0000256" key="1">
    <source>
        <dbReference type="SAM" id="MobiDB-lite"/>
    </source>
</evidence>
<feature type="region of interest" description="Disordered" evidence="1">
    <location>
        <begin position="64"/>
        <end position="90"/>
    </location>
</feature>
<organism evidence="2 3">
    <name type="scientific">Abeliophyllum distichum</name>
    <dbReference type="NCBI Taxonomy" id="126358"/>
    <lineage>
        <taxon>Eukaryota</taxon>
        <taxon>Viridiplantae</taxon>
        <taxon>Streptophyta</taxon>
        <taxon>Embryophyta</taxon>
        <taxon>Tracheophyta</taxon>
        <taxon>Spermatophyta</taxon>
        <taxon>Magnoliopsida</taxon>
        <taxon>eudicotyledons</taxon>
        <taxon>Gunneridae</taxon>
        <taxon>Pentapetalae</taxon>
        <taxon>asterids</taxon>
        <taxon>lamiids</taxon>
        <taxon>Lamiales</taxon>
        <taxon>Oleaceae</taxon>
        <taxon>Forsythieae</taxon>
        <taxon>Abeliophyllum</taxon>
    </lineage>
</organism>
<evidence type="ECO:0000313" key="3">
    <source>
        <dbReference type="Proteomes" id="UP001604336"/>
    </source>
</evidence>
<keyword evidence="3" id="KW-1185">Reference proteome</keyword>
<dbReference type="AlphaFoldDB" id="A0ABD1TGV2"/>
<proteinExistence type="predicted"/>
<name>A0ABD1TGV2_9LAMI</name>
<sequence>MVHCARSGVLEELRDVQICVLADPALKLRAAAARRSGEDLRVVASRRSGRSCAHCRTQVRPDLRAGPRSARGAGPFARRHGDDTQPGASVDLGSVCYRRPSARQISDLRVSGWRLDQDSSHGLMVVWT</sequence>
<gene>
    <name evidence="2" type="ORF">Adt_17530</name>
</gene>
<accession>A0ABD1TGV2</accession>
<reference evidence="3" key="1">
    <citation type="submission" date="2024-07" db="EMBL/GenBank/DDBJ databases">
        <title>Two chromosome-level genome assemblies of Korean endemic species Abeliophyllum distichum and Forsythia ovata (Oleaceae).</title>
        <authorList>
            <person name="Jang H."/>
        </authorList>
    </citation>
    <scope>NUCLEOTIDE SEQUENCE [LARGE SCALE GENOMIC DNA]</scope>
</reference>
<evidence type="ECO:0000313" key="2">
    <source>
        <dbReference type="EMBL" id="KAL2511930.1"/>
    </source>
</evidence>